<sequence length="75" mass="7919">MQIIPEMPEEYHGTCSLGGASRCAKWLHSHGKDSSALYGAYRAGCGSPRADTTGSNQYAHTGPIKVVQAPASLQN</sequence>
<protein>
    <submittedName>
        <fullName evidence="1">Unnamed protein product</fullName>
    </submittedName>
</protein>
<organism evidence="1 2">
    <name type="scientific">Phytophthora lilii</name>
    <dbReference type="NCBI Taxonomy" id="2077276"/>
    <lineage>
        <taxon>Eukaryota</taxon>
        <taxon>Sar</taxon>
        <taxon>Stramenopiles</taxon>
        <taxon>Oomycota</taxon>
        <taxon>Peronosporomycetes</taxon>
        <taxon>Peronosporales</taxon>
        <taxon>Peronosporaceae</taxon>
        <taxon>Phytophthora</taxon>
    </lineage>
</organism>
<dbReference type="AlphaFoldDB" id="A0A9W6X1P1"/>
<dbReference type="EMBL" id="BSXW01000598">
    <property type="protein sequence ID" value="GMF26309.1"/>
    <property type="molecule type" value="Genomic_DNA"/>
</dbReference>
<gene>
    <name evidence="1" type="ORF">Plil01_001094100</name>
</gene>
<proteinExistence type="predicted"/>
<accession>A0A9W6X1P1</accession>
<comment type="caution">
    <text evidence="1">The sequence shown here is derived from an EMBL/GenBank/DDBJ whole genome shotgun (WGS) entry which is preliminary data.</text>
</comment>
<reference evidence="1" key="1">
    <citation type="submission" date="2023-04" db="EMBL/GenBank/DDBJ databases">
        <title>Phytophthora lilii NBRC 32176.</title>
        <authorList>
            <person name="Ichikawa N."/>
            <person name="Sato H."/>
            <person name="Tonouchi N."/>
        </authorList>
    </citation>
    <scope>NUCLEOTIDE SEQUENCE</scope>
    <source>
        <strain evidence="1">NBRC 32176</strain>
    </source>
</reference>
<evidence type="ECO:0000313" key="1">
    <source>
        <dbReference type="EMBL" id="GMF26309.1"/>
    </source>
</evidence>
<keyword evidence="2" id="KW-1185">Reference proteome</keyword>
<evidence type="ECO:0000313" key="2">
    <source>
        <dbReference type="Proteomes" id="UP001165083"/>
    </source>
</evidence>
<dbReference type="Proteomes" id="UP001165083">
    <property type="component" value="Unassembled WGS sequence"/>
</dbReference>
<name>A0A9W6X1P1_9STRA</name>